<dbReference type="RefSeq" id="WP_265964757.1">
    <property type="nucleotide sequence ID" value="NZ_JAPEVI010000003.1"/>
</dbReference>
<dbReference type="PANTHER" id="PTHR43537">
    <property type="entry name" value="TRANSCRIPTIONAL REGULATOR, GNTR FAMILY"/>
    <property type="match status" value="1"/>
</dbReference>
<proteinExistence type="predicted"/>
<dbReference type="SMART" id="SM00345">
    <property type="entry name" value="HTH_GNTR"/>
    <property type="match status" value="1"/>
</dbReference>
<dbReference type="Pfam" id="PF00392">
    <property type="entry name" value="GntR"/>
    <property type="match status" value="1"/>
</dbReference>
<gene>
    <name evidence="5" type="ORF">ON753_19920</name>
</gene>
<keyword evidence="1" id="KW-0805">Transcription regulation</keyword>
<dbReference type="Gene3D" id="1.20.120.530">
    <property type="entry name" value="GntR ligand-binding domain-like"/>
    <property type="match status" value="1"/>
</dbReference>
<keyword evidence="3" id="KW-0804">Transcription</keyword>
<dbReference type="Gene3D" id="1.10.10.10">
    <property type="entry name" value="Winged helix-like DNA-binding domain superfamily/Winged helix DNA-binding domain"/>
    <property type="match status" value="1"/>
</dbReference>
<dbReference type="EMBL" id="JAPEVI010000003">
    <property type="protein sequence ID" value="MCX2724611.1"/>
    <property type="molecule type" value="Genomic_DNA"/>
</dbReference>
<dbReference type="CDD" id="cd07377">
    <property type="entry name" value="WHTH_GntR"/>
    <property type="match status" value="1"/>
</dbReference>
<dbReference type="InterPro" id="IPR011711">
    <property type="entry name" value="GntR_C"/>
</dbReference>
<dbReference type="SUPFAM" id="SSF48008">
    <property type="entry name" value="GntR ligand-binding domain-like"/>
    <property type="match status" value="1"/>
</dbReference>
<dbReference type="InterPro" id="IPR008920">
    <property type="entry name" value="TF_FadR/GntR_C"/>
</dbReference>
<reference evidence="5 6" key="1">
    <citation type="journal article" date="2016" name="Int. J. Syst. Evol. Microbiol.">
        <title>Labrenzia salina sp. nov., isolated from the rhizosphere of the halophyte Arthrocnemum macrostachyum.</title>
        <authorList>
            <person name="Camacho M."/>
            <person name="Redondo-Gomez S."/>
            <person name="Rodriguez-Llorente I."/>
            <person name="Rohde M."/>
            <person name="Sproer C."/>
            <person name="Schumann P."/>
            <person name="Klenk H.P."/>
            <person name="Montero-Calasanz M.D.C."/>
        </authorList>
    </citation>
    <scope>NUCLEOTIDE SEQUENCE [LARGE SCALE GENOMIC DNA]</scope>
    <source>
        <strain evidence="5 6">DSM 29163</strain>
    </source>
</reference>
<dbReference type="PANTHER" id="PTHR43537:SF41">
    <property type="entry name" value="TRANSCRIPTIONAL REGULATORY PROTEIN"/>
    <property type="match status" value="1"/>
</dbReference>
<evidence type="ECO:0000256" key="2">
    <source>
        <dbReference type="ARBA" id="ARBA00023125"/>
    </source>
</evidence>
<dbReference type="InterPro" id="IPR000524">
    <property type="entry name" value="Tscrpt_reg_HTH_GntR"/>
</dbReference>
<dbReference type="PROSITE" id="PS50949">
    <property type="entry name" value="HTH_GNTR"/>
    <property type="match status" value="1"/>
</dbReference>
<evidence type="ECO:0000256" key="3">
    <source>
        <dbReference type="ARBA" id="ARBA00023163"/>
    </source>
</evidence>
<name>A0ABT3R5P2_9HYPH</name>
<evidence type="ECO:0000313" key="5">
    <source>
        <dbReference type="EMBL" id="MCX2724611.1"/>
    </source>
</evidence>
<dbReference type="Pfam" id="PF07729">
    <property type="entry name" value="FCD"/>
    <property type="match status" value="1"/>
</dbReference>
<evidence type="ECO:0000259" key="4">
    <source>
        <dbReference type="PROSITE" id="PS50949"/>
    </source>
</evidence>
<dbReference type="InterPro" id="IPR036388">
    <property type="entry name" value="WH-like_DNA-bd_sf"/>
</dbReference>
<feature type="domain" description="HTH gntR-type" evidence="4">
    <location>
        <begin position="12"/>
        <end position="79"/>
    </location>
</feature>
<evidence type="ECO:0000256" key="1">
    <source>
        <dbReference type="ARBA" id="ARBA00023015"/>
    </source>
</evidence>
<protein>
    <submittedName>
        <fullName evidence="5">GntR family transcriptional regulator</fullName>
    </submittedName>
</protein>
<dbReference type="SMART" id="SM00895">
    <property type="entry name" value="FCD"/>
    <property type="match status" value="1"/>
</dbReference>
<dbReference type="InterPro" id="IPR036390">
    <property type="entry name" value="WH_DNA-bd_sf"/>
</dbReference>
<organism evidence="5 6">
    <name type="scientific">Roseibium salinum</name>
    <dbReference type="NCBI Taxonomy" id="1604349"/>
    <lineage>
        <taxon>Bacteria</taxon>
        <taxon>Pseudomonadati</taxon>
        <taxon>Pseudomonadota</taxon>
        <taxon>Alphaproteobacteria</taxon>
        <taxon>Hyphomicrobiales</taxon>
        <taxon>Stappiaceae</taxon>
        <taxon>Roseibium</taxon>
    </lineage>
</organism>
<comment type="caution">
    <text evidence="5">The sequence shown here is derived from an EMBL/GenBank/DDBJ whole genome shotgun (WGS) entry which is preliminary data.</text>
</comment>
<keyword evidence="6" id="KW-1185">Reference proteome</keyword>
<accession>A0ABT3R5P2</accession>
<sequence>MKLQAMDISATASASSIVFDALRKAIIEGRIEEGEPLRQDEIARLFNTSRIPVREAISRLEEQGLVRTQRYKGAVVAGLSPQQTQEIFDLRALIEPEIIRNAVPNMSAELLEKAREKCAAFSASPDPMTWGDLNRDFHETLYSSSTLKFFMEIADNAIDRVERQIRAQLVMSNGMERAGREHFAILEACEKGDADLAARLTRDHILGAKTSLMEHLVPCEDREIR</sequence>
<keyword evidence="2" id="KW-0238">DNA-binding</keyword>
<evidence type="ECO:0000313" key="6">
    <source>
        <dbReference type="Proteomes" id="UP001300261"/>
    </source>
</evidence>
<dbReference type="Proteomes" id="UP001300261">
    <property type="component" value="Unassembled WGS sequence"/>
</dbReference>
<dbReference type="SUPFAM" id="SSF46785">
    <property type="entry name" value="Winged helix' DNA-binding domain"/>
    <property type="match status" value="1"/>
</dbReference>